<evidence type="ECO:0000259" key="5">
    <source>
        <dbReference type="PROSITE" id="PS50234"/>
    </source>
</evidence>
<dbReference type="Gene3D" id="3.10.100.10">
    <property type="entry name" value="Mannose-Binding Protein A, subunit A"/>
    <property type="match status" value="1"/>
</dbReference>
<feature type="region of interest" description="Disordered" evidence="1">
    <location>
        <begin position="705"/>
        <end position="745"/>
    </location>
</feature>
<feature type="domain" description="C-type lectin" evidence="4">
    <location>
        <begin position="525"/>
        <end position="653"/>
    </location>
</feature>
<evidence type="ECO:0000256" key="1">
    <source>
        <dbReference type="SAM" id="MobiDB-lite"/>
    </source>
</evidence>
<dbReference type="Pfam" id="PF00059">
    <property type="entry name" value="Lectin_C"/>
    <property type="match status" value="1"/>
</dbReference>
<feature type="signal peptide" evidence="3">
    <location>
        <begin position="1"/>
        <end position="24"/>
    </location>
</feature>
<dbReference type="InterPro" id="IPR051173">
    <property type="entry name" value="Ca_channel_alpha-2/delta"/>
</dbReference>
<dbReference type="Proteomes" id="UP000247409">
    <property type="component" value="Unassembled WGS sequence"/>
</dbReference>
<evidence type="ECO:0000313" key="7">
    <source>
        <dbReference type="Proteomes" id="UP000247409"/>
    </source>
</evidence>
<dbReference type="CDD" id="cd12087">
    <property type="entry name" value="TM_EGFR-like"/>
    <property type="match status" value="1"/>
</dbReference>
<dbReference type="EMBL" id="NBIV01000103">
    <property type="protein sequence ID" value="PXF44032.1"/>
    <property type="molecule type" value="Genomic_DNA"/>
</dbReference>
<name>A0A2V3IPN2_9FLOR</name>
<evidence type="ECO:0000313" key="6">
    <source>
        <dbReference type="EMBL" id="PXF44032.1"/>
    </source>
</evidence>
<evidence type="ECO:0000259" key="4">
    <source>
        <dbReference type="PROSITE" id="PS50041"/>
    </source>
</evidence>
<feature type="compositionally biased region" description="Basic and acidic residues" evidence="1">
    <location>
        <begin position="818"/>
        <end position="834"/>
    </location>
</feature>
<reference evidence="6 7" key="1">
    <citation type="journal article" date="2018" name="Mol. Biol. Evol.">
        <title>Analysis of the draft genome of the red seaweed Gracilariopsis chorda provides insights into genome size evolution in Rhodophyta.</title>
        <authorList>
            <person name="Lee J."/>
            <person name="Yang E.C."/>
            <person name="Graf L."/>
            <person name="Yang J.H."/>
            <person name="Qiu H."/>
            <person name="Zel Zion U."/>
            <person name="Chan C.X."/>
            <person name="Stephens T.G."/>
            <person name="Weber A.P.M."/>
            <person name="Boo G.H."/>
            <person name="Boo S.M."/>
            <person name="Kim K.M."/>
            <person name="Shin Y."/>
            <person name="Jung M."/>
            <person name="Lee S.J."/>
            <person name="Yim H.S."/>
            <person name="Lee J.H."/>
            <person name="Bhattacharya D."/>
            <person name="Yoon H.S."/>
        </authorList>
    </citation>
    <scope>NUCLEOTIDE SEQUENCE [LARGE SCALE GENOMIC DNA]</scope>
    <source>
        <strain evidence="6 7">SKKU-2015</strain>
        <tissue evidence="6">Whole body</tissue>
    </source>
</reference>
<dbReference type="PANTHER" id="PTHR10166:SF37">
    <property type="entry name" value="STOLID, ISOFORM H"/>
    <property type="match status" value="1"/>
</dbReference>
<sequence>MSSTSAKPALFLALLCTSVLTSLANERFNQLYNEKIEALSDVSSQLINTLERSARCRAAQNCNDGECLPNACSHDSFGKDYKCSSLLQTVGQSDFCSESCIPRNRLLSLRTPSLTLPSNTLRHKRTGRVQNIEVRSLELRRDVCAFKRIQPSLREAFNKHKLRSWLYVASNTGLMMTYPSAAHPRSEPSLQTCGFVPMTRPWYIAAASGSKDVVFLFDRTSLTTTEKVLRKAFLSELERLQRDDFVAVIAVSGDKAEVLASSGSPSTLRQADESFKETLVQAVRRLSPSPGKPVMKEAIEKAFDILQESETQRRSSLCSRIIVVLAGNAPACFQDCNDQSASECTCTAEIVNAVRAKQNGMGNRRVSIVSFTEGKDNDAQRVARSIVCESAAASVWHQVEPDESSDSALSAYTDIGSLTQTSREYTSDIYIDGFGLGDMITIAKPVYERETNALVGVSGVDITITEVADRVGGSDAARDAIEDQIRKERRSCSPRKPDSCAQQKLRARYGGICADVLVGETRPWRCYRAGSSLFFRSETLESWEDARASCRTFGSGADLAVLDNDGKNELVAAISAYDGSWIGLRAEQNRELEWISGSPFEKKDFSFNFDYEIDINRLHEGELIAACVTVDRRGTSGNWNIEPCDSKRMAICEVKTTAENVSSICPQDTIFDRRTTVYEPVHKVDCDLSETDRCPVDNDSALKNANPLCPEGNSRGRSESDRRCCGGRSDTGPTQCQTTDKKSSSGAVIGGAVGAVIVVGLAALVAIIFFRRKRKPEKVQGPPLEPPGSDPSSPPDRSEDDLQLPFPKSQAPESPSKNVDRSKPPSDLYDRLDI</sequence>
<keyword evidence="2" id="KW-0472">Membrane</keyword>
<dbReference type="PROSITE" id="PS50234">
    <property type="entry name" value="VWFA"/>
    <property type="match status" value="1"/>
</dbReference>
<keyword evidence="3" id="KW-0732">Signal</keyword>
<keyword evidence="7" id="KW-1185">Reference proteome</keyword>
<dbReference type="SUPFAM" id="SSF53300">
    <property type="entry name" value="vWA-like"/>
    <property type="match status" value="1"/>
</dbReference>
<dbReference type="SUPFAM" id="SSF56436">
    <property type="entry name" value="C-type lectin-like"/>
    <property type="match status" value="1"/>
</dbReference>
<feature type="transmembrane region" description="Helical" evidence="2">
    <location>
        <begin position="747"/>
        <end position="770"/>
    </location>
</feature>
<feature type="compositionally biased region" description="Basic and acidic residues" evidence="1">
    <location>
        <begin position="714"/>
        <end position="724"/>
    </location>
</feature>
<dbReference type="InterPro" id="IPR001304">
    <property type="entry name" value="C-type_lectin-like"/>
</dbReference>
<dbReference type="Gene3D" id="3.30.450.20">
    <property type="entry name" value="PAS domain"/>
    <property type="match status" value="1"/>
</dbReference>
<dbReference type="InterPro" id="IPR016186">
    <property type="entry name" value="C-type_lectin-like/link_sf"/>
</dbReference>
<dbReference type="InterPro" id="IPR036465">
    <property type="entry name" value="vWFA_dom_sf"/>
</dbReference>
<proteinExistence type="predicted"/>
<gene>
    <name evidence="6" type="ORF">BWQ96_06205</name>
</gene>
<dbReference type="PROSITE" id="PS50041">
    <property type="entry name" value="C_TYPE_LECTIN_2"/>
    <property type="match status" value="1"/>
</dbReference>
<dbReference type="GO" id="GO:0005891">
    <property type="term" value="C:voltage-gated calcium channel complex"/>
    <property type="evidence" value="ECO:0007669"/>
    <property type="project" value="TreeGrafter"/>
</dbReference>
<comment type="caution">
    <text evidence="6">The sequence shown here is derived from an EMBL/GenBank/DDBJ whole genome shotgun (WGS) entry which is preliminary data.</text>
</comment>
<feature type="compositionally biased region" description="Pro residues" evidence="1">
    <location>
        <begin position="783"/>
        <end position="794"/>
    </location>
</feature>
<dbReference type="InterPro" id="IPR002035">
    <property type="entry name" value="VWF_A"/>
</dbReference>
<evidence type="ECO:0000256" key="3">
    <source>
        <dbReference type="SAM" id="SignalP"/>
    </source>
</evidence>
<organism evidence="6 7">
    <name type="scientific">Gracilariopsis chorda</name>
    <dbReference type="NCBI Taxonomy" id="448386"/>
    <lineage>
        <taxon>Eukaryota</taxon>
        <taxon>Rhodophyta</taxon>
        <taxon>Florideophyceae</taxon>
        <taxon>Rhodymeniophycidae</taxon>
        <taxon>Gracilariales</taxon>
        <taxon>Gracilariaceae</taxon>
        <taxon>Gracilariopsis</taxon>
    </lineage>
</organism>
<keyword evidence="2" id="KW-1133">Transmembrane helix</keyword>
<dbReference type="Gene3D" id="3.40.50.410">
    <property type="entry name" value="von Willebrand factor, type A domain"/>
    <property type="match status" value="1"/>
</dbReference>
<dbReference type="PANTHER" id="PTHR10166">
    <property type="entry name" value="VOLTAGE-DEPENDENT CALCIUM CHANNEL SUBUNIT ALPHA-2/DELTA-RELATED"/>
    <property type="match status" value="1"/>
</dbReference>
<keyword evidence="2" id="KW-0812">Transmembrane</keyword>
<dbReference type="STRING" id="448386.A0A2V3IPN2"/>
<evidence type="ECO:0000256" key="2">
    <source>
        <dbReference type="SAM" id="Phobius"/>
    </source>
</evidence>
<dbReference type="OrthoDB" id="6337382at2759"/>
<accession>A0A2V3IPN2</accession>
<dbReference type="InterPro" id="IPR016187">
    <property type="entry name" value="CTDL_fold"/>
</dbReference>
<protein>
    <submittedName>
        <fullName evidence="6">Voltage-dependent calcium channel subunit alpha-2/delta-4</fullName>
    </submittedName>
</protein>
<feature type="chain" id="PRO_5016129155" evidence="3">
    <location>
        <begin position="25"/>
        <end position="834"/>
    </location>
</feature>
<dbReference type="SMART" id="SM00034">
    <property type="entry name" value="CLECT"/>
    <property type="match status" value="1"/>
</dbReference>
<dbReference type="GO" id="GO:0005245">
    <property type="term" value="F:voltage-gated calcium channel activity"/>
    <property type="evidence" value="ECO:0007669"/>
    <property type="project" value="TreeGrafter"/>
</dbReference>
<feature type="region of interest" description="Disordered" evidence="1">
    <location>
        <begin position="777"/>
        <end position="834"/>
    </location>
</feature>
<dbReference type="AlphaFoldDB" id="A0A2V3IPN2"/>
<feature type="domain" description="VWFA" evidence="5">
    <location>
        <begin position="212"/>
        <end position="429"/>
    </location>
</feature>